<keyword evidence="3 9" id="KW-0812">Transmembrane</keyword>
<gene>
    <name evidence="10" type="primary">KAFR0A04920</name>
    <name evidence="10" type="ORF">KAFR_0A04920</name>
</gene>
<dbReference type="InterPro" id="IPR024461">
    <property type="entry name" value="CCDC90-like"/>
</dbReference>
<evidence type="ECO:0000256" key="1">
    <source>
        <dbReference type="ARBA" id="ARBA00004173"/>
    </source>
</evidence>
<dbReference type="PANTHER" id="PTHR14360:SF12">
    <property type="entry name" value="MOZ PROTEIN REPRESENTS A CHROMATIN-ASSOCIATED ACETYLTRANSFERASE"/>
    <property type="match status" value="1"/>
</dbReference>
<feature type="region of interest" description="Disordered" evidence="8">
    <location>
        <begin position="279"/>
        <end position="301"/>
    </location>
</feature>
<dbReference type="GO" id="GO:0005743">
    <property type="term" value="C:mitochondrial inner membrane"/>
    <property type="evidence" value="ECO:0007669"/>
    <property type="project" value="EnsemblFungi"/>
</dbReference>
<dbReference type="STRING" id="1071382.H2ANH8"/>
<dbReference type="KEGG" id="kaf:KAFR_0A04920"/>
<comment type="subcellular location">
    <subcellularLocation>
        <location evidence="2">Membrane</location>
    </subcellularLocation>
    <subcellularLocation>
        <location evidence="1">Mitochondrion</location>
    </subcellularLocation>
</comment>
<evidence type="ECO:0000256" key="9">
    <source>
        <dbReference type="SAM" id="Phobius"/>
    </source>
</evidence>
<dbReference type="GeneID" id="13886425"/>
<feature type="compositionally biased region" description="Basic and acidic residues" evidence="8">
    <location>
        <begin position="283"/>
        <end position="301"/>
    </location>
</feature>
<evidence type="ECO:0000256" key="5">
    <source>
        <dbReference type="ARBA" id="ARBA00023054"/>
    </source>
</evidence>
<dbReference type="GO" id="GO:2000214">
    <property type="term" value="P:regulation of L-proline metabolic process"/>
    <property type="evidence" value="ECO:0007669"/>
    <property type="project" value="EnsemblFungi"/>
</dbReference>
<dbReference type="EMBL" id="HE650821">
    <property type="protein sequence ID" value="CCF55928.1"/>
    <property type="molecule type" value="Genomic_DNA"/>
</dbReference>
<protein>
    <submittedName>
        <fullName evidence="10">Uncharacterized protein</fullName>
    </submittedName>
</protein>
<evidence type="ECO:0000256" key="7">
    <source>
        <dbReference type="ARBA" id="ARBA00023136"/>
    </source>
</evidence>
<evidence type="ECO:0000256" key="3">
    <source>
        <dbReference type="ARBA" id="ARBA00022692"/>
    </source>
</evidence>
<evidence type="ECO:0000256" key="2">
    <source>
        <dbReference type="ARBA" id="ARBA00004370"/>
    </source>
</evidence>
<name>H2ANH8_KAZAF</name>
<evidence type="ECO:0000256" key="8">
    <source>
        <dbReference type="SAM" id="MobiDB-lite"/>
    </source>
</evidence>
<keyword evidence="5" id="KW-0175">Coiled coil</keyword>
<dbReference type="FunCoup" id="H2ANH8">
    <property type="interactions" value="2"/>
</dbReference>
<feature type="transmembrane region" description="Helical" evidence="9">
    <location>
        <begin position="256"/>
        <end position="274"/>
    </location>
</feature>
<evidence type="ECO:0000313" key="11">
    <source>
        <dbReference type="Proteomes" id="UP000005220"/>
    </source>
</evidence>
<sequence length="301" mass="34914">MMHCLKSLRAISKNVPKYSTGVRFLSIVANTPTLQKSMSLNNIDIKNPANTDSLNRPKENADLLPKSKNDLIKTLSEQLILETHVSLNKPSRAENQLNTMEINDKLLSNGFTKDQSTQIITAMINLLNNEFYFKYNDLYLYDFEINKQLHLFNFLQSEIQYIIKNSREIQFNLQNLQIMKLQKDLNSNFNELNELVLKSLQKDSNIEFNNQKYENSSLYSKLNLDLNDCNNKITIKMLSGIKYDIENLRWHTTRSGLIAILFLVSLILTGVNVTNNRANKRVMTPEKETKKDQEKQDDNNI</sequence>
<dbReference type="OrthoDB" id="5424147at2759"/>
<keyword evidence="4 9" id="KW-1133">Transmembrane helix</keyword>
<keyword evidence="11" id="KW-1185">Reference proteome</keyword>
<dbReference type="HOGENOM" id="CLU_062868_1_0_1"/>
<keyword evidence="7 9" id="KW-0472">Membrane</keyword>
<organism evidence="10 11">
    <name type="scientific">Kazachstania africana (strain ATCC 22294 / BCRC 22015 / CBS 2517 / CECT 1963 / NBRC 1671 / NRRL Y-8276)</name>
    <name type="common">Yeast</name>
    <name type="synonym">Kluyveromyces africanus</name>
    <dbReference type="NCBI Taxonomy" id="1071382"/>
    <lineage>
        <taxon>Eukaryota</taxon>
        <taxon>Fungi</taxon>
        <taxon>Dikarya</taxon>
        <taxon>Ascomycota</taxon>
        <taxon>Saccharomycotina</taxon>
        <taxon>Saccharomycetes</taxon>
        <taxon>Saccharomycetales</taxon>
        <taxon>Saccharomycetaceae</taxon>
        <taxon>Kazachstania</taxon>
    </lineage>
</organism>
<keyword evidence="6" id="KW-0496">Mitochondrion</keyword>
<dbReference type="RefSeq" id="XP_003955063.1">
    <property type="nucleotide sequence ID" value="XM_003955014.1"/>
</dbReference>
<dbReference type="PANTHER" id="PTHR14360">
    <property type="entry name" value="PROTEIN FMP32, MITOCHONDRIAL"/>
    <property type="match status" value="1"/>
</dbReference>
<reference evidence="10 11" key="1">
    <citation type="journal article" date="2011" name="Proc. Natl. Acad. Sci. U.S.A.">
        <title>Evolutionary erosion of yeast sex chromosomes by mating-type switching accidents.</title>
        <authorList>
            <person name="Gordon J.L."/>
            <person name="Armisen D."/>
            <person name="Proux-Wera E."/>
            <person name="Oheigeartaigh S.S."/>
            <person name="Byrne K.P."/>
            <person name="Wolfe K.H."/>
        </authorList>
    </citation>
    <scope>NUCLEOTIDE SEQUENCE [LARGE SCALE GENOMIC DNA]</scope>
    <source>
        <strain evidence="11">ATCC 22294 / BCRC 22015 / CBS 2517 / CECT 1963 / NBRC 1671 / NRRL Y-8276</strain>
    </source>
</reference>
<dbReference type="InParanoid" id="H2ANH8"/>
<dbReference type="Pfam" id="PF07798">
    <property type="entry name" value="CCDC90-like"/>
    <property type="match status" value="1"/>
</dbReference>
<dbReference type="eggNOG" id="ENOG502RBZK">
    <property type="taxonomic scope" value="Eukaryota"/>
</dbReference>
<evidence type="ECO:0000256" key="4">
    <source>
        <dbReference type="ARBA" id="ARBA00022989"/>
    </source>
</evidence>
<proteinExistence type="predicted"/>
<dbReference type="Proteomes" id="UP000005220">
    <property type="component" value="Chromosome 1"/>
</dbReference>
<evidence type="ECO:0000256" key="6">
    <source>
        <dbReference type="ARBA" id="ARBA00023128"/>
    </source>
</evidence>
<dbReference type="AlphaFoldDB" id="H2ANH8"/>
<accession>H2ANH8</accession>
<evidence type="ECO:0000313" key="10">
    <source>
        <dbReference type="EMBL" id="CCF55928.1"/>
    </source>
</evidence>